<evidence type="ECO:0000313" key="2">
    <source>
        <dbReference type="Proteomes" id="UP000468707"/>
    </source>
</evidence>
<dbReference type="EMBL" id="JAAAMI010000018">
    <property type="protein sequence ID" value="NDV45377.1"/>
    <property type="molecule type" value="Genomic_DNA"/>
</dbReference>
<proteinExistence type="predicted"/>
<gene>
    <name evidence="1" type="ORF">GTK07_18805</name>
</gene>
<accession>A0A6I5KX18</accession>
<keyword evidence="2" id="KW-1185">Reference proteome</keyword>
<comment type="caution">
    <text evidence="1">The sequence shown here is derived from an EMBL/GenBank/DDBJ whole genome shotgun (WGS) entry which is preliminary data.</text>
</comment>
<sequence>MGERDSSGSLDLARLFKYYNLPLTDFGNLDVELGDKLIRIWNTNDVPEVIDWFTTEKFLYDLSRKVPFFSGFENYREFTKYRLHYIGISEKNDSFNRLVVKLQKTGIVYHLRRVKVSHPRRTKVSIVGRMNVSH</sequence>
<evidence type="ECO:0000313" key="1">
    <source>
        <dbReference type="EMBL" id="NDV45377.1"/>
    </source>
</evidence>
<dbReference type="AlphaFoldDB" id="A0A6I5KX18"/>
<dbReference type="Proteomes" id="UP000468707">
    <property type="component" value="Unassembled WGS sequence"/>
</dbReference>
<dbReference type="RefSeq" id="WP_163636611.1">
    <property type="nucleotide sequence ID" value="NZ_JAAAMI010000018.1"/>
</dbReference>
<protein>
    <submittedName>
        <fullName evidence="1">Uncharacterized protein</fullName>
    </submittedName>
</protein>
<reference evidence="1 2" key="1">
    <citation type="submission" date="2020-01" db="EMBL/GenBank/DDBJ databases">
        <title>Muricauda sediminis sp.nov. 40Bstr401.</title>
        <authorList>
            <person name="Xue Z."/>
            <person name="Zhu S."/>
            <person name="Ren N."/>
            <person name="Chen T."/>
            <person name="Chen X."/>
            <person name="Chen J."/>
            <person name="Yang J."/>
        </authorList>
    </citation>
    <scope>NUCLEOTIDE SEQUENCE [LARGE SCALE GENOMIC DNA]</scope>
    <source>
        <strain evidence="1 2">40Bstr401</strain>
    </source>
</reference>
<name>A0A6I5KX18_9FLAO</name>
<organism evidence="1 2">
    <name type="scientific">Flagellimonas sediminis</name>
    <dbReference type="NCBI Taxonomy" id="2696468"/>
    <lineage>
        <taxon>Bacteria</taxon>
        <taxon>Pseudomonadati</taxon>
        <taxon>Bacteroidota</taxon>
        <taxon>Flavobacteriia</taxon>
        <taxon>Flavobacteriales</taxon>
        <taxon>Flavobacteriaceae</taxon>
        <taxon>Flagellimonas</taxon>
    </lineage>
</organism>